<dbReference type="EMBL" id="JABFTP020000185">
    <property type="protein sequence ID" value="KAL3287869.1"/>
    <property type="molecule type" value="Genomic_DNA"/>
</dbReference>
<evidence type="ECO:0000313" key="1">
    <source>
        <dbReference type="EMBL" id="KAL3287869.1"/>
    </source>
</evidence>
<accession>A0ABD2PA46</accession>
<organism evidence="1 2">
    <name type="scientific">Cryptolaemus montrouzieri</name>
    <dbReference type="NCBI Taxonomy" id="559131"/>
    <lineage>
        <taxon>Eukaryota</taxon>
        <taxon>Metazoa</taxon>
        <taxon>Ecdysozoa</taxon>
        <taxon>Arthropoda</taxon>
        <taxon>Hexapoda</taxon>
        <taxon>Insecta</taxon>
        <taxon>Pterygota</taxon>
        <taxon>Neoptera</taxon>
        <taxon>Endopterygota</taxon>
        <taxon>Coleoptera</taxon>
        <taxon>Polyphaga</taxon>
        <taxon>Cucujiformia</taxon>
        <taxon>Coccinelloidea</taxon>
        <taxon>Coccinellidae</taxon>
        <taxon>Scymninae</taxon>
        <taxon>Scymnini</taxon>
        <taxon>Cryptolaemus</taxon>
    </lineage>
</organism>
<keyword evidence="2" id="KW-1185">Reference proteome</keyword>
<name>A0ABD2PA46_9CUCU</name>
<proteinExistence type="predicted"/>
<gene>
    <name evidence="1" type="ORF">HHI36_002326</name>
</gene>
<protein>
    <submittedName>
        <fullName evidence="1">Uncharacterized protein</fullName>
    </submittedName>
</protein>
<comment type="caution">
    <text evidence="1">The sequence shown here is derived from an EMBL/GenBank/DDBJ whole genome shotgun (WGS) entry which is preliminary data.</text>
</comment>
<dbReference type="AlphaFoldDB" id="A0ABD2PA46"/>
<feature type="non-terminal residue" evidence="1">
    <location>
        <position position="76"/>
    </location>
</feature>
<sequence length="76" mass="7929">MNVFGEDTNIYEGLPNFHSTLMCDFSGLGQLGQGSVSMGGFGQSLGQLNQTSGLSPALPISTGNTVYQAHYGLNSL</sequence>
<dbReference type="Proteomes" id="UP001516400">
    <property type="component" value="Unassembled WGS sequence"/>
</dbReference>
<evidence type="ECO:0000313" key="2">
    <source>
        <dbReference type="Proteomes" id="UP001516400"/>
    </source>
</evidence>
<reference evidence="1 2" key="1">
    <citation type="journal article" date="2021" name="BMC Biol.">
        <title>Horizontally acquired antibacterial genes associated with adaptive radiation of ladybird beetles.</title>
        <authorList>
            <person name="Li H.S."/>
            <person name="Tang X.F."/>
            <person name="Huang Y.H."/>
            <person name="Xu Z.Y."/>
            <person name="Chen M.L."/>
            <person name="Du X.Y."/>
            <person name="Qiu B.Y."/>
            <person name="Chen P.T."/>
            <person name="Zhang W."/>
            <person name="Slipinski A."/>
            <person name="Escalona H.E."/>
            <person name="Waterhouse R.M."/>
            <person name="Zwick A."/>
            <person name="Pang H."/>
        </authorList>
    </citation>
    <scope>NUCLEOTIDE SEQUENCE [LARGE SCALE GENOMIC DNA]</scope>
    <source>
        <strain evidence="1">SYSU2018</strain>
    </source>
</reference>